<name>A0ABY2GRX2_9HYPO</name>
<protein>
    <recommendedName>
        <fullName evidence="5">NACHT domain-containing protein</fullName>
    </recommendedName>
</protein>
<evidence type="ECO:0000313" key="6">
    <source>
        <dbReference type="EMBL" id="TFA98360.1"/>
    </source>
</evidence>
<dbReference type="PROSITE" id="PS50294">
    <property type="entry name" value="WD_REPEATS_REGION"/>
    <property type="match status" value="2"/>
</dbReference>
<comment type="caution">
    <text evidence="6">The sequence shown here is derived from an EMBL/GenBank/DDBJ whole genome shotgun (WGS) entry which is preliminary data.</text>
</comment>
<feature type="transmembrane region" description="Helical" evidence="4">
    <location>
        <begin position="20"/>
        <end position="39"/>
    </location>
</feature>
<dbReference type="PROSITE" id="PS50837">
    <property type="entry name" value="NACHT"/>
    <property type="match status" value="1"/>
</dbReference>
<dbReference type="InterPro" id="IPR001680">
    <property type="entry name" value="WD40_rpt"/>
</dbReference>
<dbReference type="SUPFAM" id="SSF82171">
    <property type="entry name" value="DPP6 N-terminal domain-like"/>
    <property type="match status" value="1"/>
</dbReference>
<gene>
    <name evidence="6" type="ORF">CCMA1212_009831</name>
</gene>
<dbReference type="InterPro" id="IPR007111">
    <property type="entry name" value="NACHT_NTPase"/>
</dbReference>
<dbReference type="Gene3D" id="2.130.10.10">
    <property type="entry name" value="YVTN repeat-like/Quinoprotein amine dehydrogenase"/>
    <property type="match status" value="3"/>
</dbReference>
<evidence type="ECO:0000259" key="5">
    <source>
        <dbReference type="PROSITE" id="PS50837"/>
    </source>
</evidence>
<dbReference type="Pfam" id="PF00400">
    <property type="entry name" value="WD40"/>
    <property type="match status" value="3"/>
</dbReference>
<proteinExistence type="predicted"/>
<reference evidence="6 7" key="1">
    <citation type="submission" date="2018-01" db="EMBL/GenBank/DDBJ databases">
        <title>Genome characterization of the sugarcane-associated fungus Trichoderma ghanense CCMA-1212 and their application in lignocelulose bioconversion.</title>
        <authorList>
            <person name="Steindorff A.S."/>
            <person name="Mendes T.D."/>
            <person name="Vilela E.S.D."/>
            <person name="Rodrigues D.S."/>
            <person name="Formighieri E.F."/>
            <person name="Melo I.S."/>
            <person name="Favaro L.C.L."/>
        </authorList>
    </citation>
    <scope>NUCLEOTIDE SEQUENCE [LARGE SCALE GENOMIC DNA]</scope>
    <source>
        <strain evidence="6 7">CCMA-1212</strain>
    </source>
</reference>
<keyword evidence="4" id="KW-0472">Membrane</keyword>
<dbReference type="Proteomes" id="UP001642720">
    <property type="component" value="Unassembled WGS sequence"/>
</dbReference>
<evidence type="ECO:0000256" key="3">
    <source>
        <dbReference type="PROSITE-ProRule" id="PRU00221"/>
    </source>
</evidence>
<dbReference type="InterPro" id="IPR015943">
    <property type="entry name" value="WD40/YVTN_repeat-like_dom_sf"/>
</dbReference>
<keyword evidence="4" id="KW-0812">Transmembrane</keyword>
<keyword evidence="4" id="KW-1133">Transmembrane helix</keyword>
<feature type="repeat" description="WD" evidence="3">
    <location>
        <begin position="1191"/>
        <end position="1225"/>
    </location>
</feature>
<keyword evidence="7" id="KW-1185">Reference proteome</keyword>
<feature type="repeat" description="WD" evidence="3">
    <location>
        <begin position="931"/>
        <end position="971"/>
    </location>
</feature>
<dbReference type="InterPro" id="IPR019775">
    <property type="entry name" value="WD40_repeat_CS"/>
</dbReference>
<keyword evidence="2" id="KW-0677">Repeat</keyword>
<dbReference type="PROSITE" id="PS50082">
    <property type="entry name" value="WD_REPEATS_2"/>
    <property type="match status" value="3"/>
</dbReference>
<organism evidence="6 7">
    <name type="scientific">Trichoderma ghanense</name>
    <dbReference type="NCBI Taxonomy" id="65468"/>
    <lineage>
        <taxon>Eukaryota</taxon>
        <taxon>Fungi</taxon>
        <taxon>Dikarya</taxon>
        <taxon>Ascomycota</taxon>
        <taxon>Pezizomycotina</taxon>
        <taxon>Sordariomycetes</taxon>
        <taxon>Hypocreomycetidae</taxon>
        <taxon>Hypocreales</taxon>
        <taxon>Hypocreaceae</taxon>
        <taxon>Trichoderma</taxon>
    </lineage>
</organism>
<dbReference type="GeneID" id="300581347"/>
<feature type="domain" description="NACHT" evidence="5">
    <location>
        <begin position="376"/>
        <end position="530"/>
    </location>
</feature>
<dbReference type="EMBL" id="PPTA01000020">
    <property type="protein sequence ID" value="TFA98360.1"/>
    <property type="molecule type" value="Genomic_DNA"/>
</dbReference>
<dbReference type="InterPro" id="IPR050349">
    <property type="entry name" value="WD_LIS1/nudF_dynein_reg"/>
</dbReference>
<evidence type="ECO:0000256" key="1">
    <source>
        <dbReference type="ARBA" id="ARBA00022574"/>
    </source>
</evidence>
<dbReference type="SMART" id="SM00320">
    <property type="entry name" value="WD40"/>
    <property type="match status" value="6"/>
</dbReference>
<evidence type="ECO:0000313" key="7">
    <source>
        <dbReference type="Proteomes" id="UP001642720"/>
    </source>
</evidence>
<evidence type="ECO:0000256" key="4">
    <source>
        <dbReference type="SAM" id="Phobius"/>
    </source>
</evidence>
<dbReference type="SUPFAM" id="SSF52540">
    <property type="entry name" value="P-loop containing nucleoside triphosphate hydrolases"/>
    <property type="match status" value="1"/>
</dbReference>
<dbReference type="Gene3D" id="3.40.50.300">
    <property type="entry name" value="P-loop containing nucleotide triphosphate hydrolases"/>
    <property type="match status" value="1"/>
</dbReference>
<evidence type="ECO:0000256" key="2">
    <source>
        <dbReference type="ARBA" id="ARBA00022737"/>
    </source>
</evidence>
<keyword evidence="1 3" id="KW-0853">WD repeat</keyword>
<dbReference type="PANTHER" id="PTHR44129">
    <property type="entry name" value="WD REPEAT-CONTAINING PROTEIN POP1"/>
    <property type="match status" value="1"/>
</dbReference>
<dbReference type="RefSeq" id="XP_073554562.1">
    <property type="nucleotide sequence ID" value="XM_073706897.1"/>
</dbReference>
<sequence length="1561" mass="174159">MTWHLLQIAPSPRRPTPEEVIATFLLLLPFLCSIVYRVYAKIRRRDGRSVGLQILTEACSDHEPKYEYRIVAVHGLGANPEHTWTCKTSSKSNGGKNQECVHLLKDLLMKDRRFADARILHFAYNSDWLVDACFESARDIGLRLVESLVEHRDKHAALSINEDDTEKISEDTHGIIFLGTPHLGSPIAGYGATIAYLTGFLGSDTGLLLSLRSNGELLRKLSEAFQHKLYKKKEDLGRETRIVSICEQKPTYFLNWLYAGKIVPSESATFGTNFMQVFKVDKDHSGLNKCCSPEDPLYRELTTQLQKMQPNVPPKINKLQQAVIDRLTPVVASDAEYHPSFDEDGGGRGQCLPQTRVQLLEDICNWLDDFDSPQKHLYWLQGKAGTGKSTIARTVVSKMAERKRIVASFFFKRGEEDRARLKRFFTTLSAQLVRKLPSLATIVHDALESEPSLPEQDPRVQFKKLVQEPLQKQNLVPHTAIVVVVDALDECDSKEDLTNLVQQLLQPIHRAEGDKASSKQLLVKYLLTSRLDHHTQSDFNKVSEKISDKTELERATSDTTKQDIERYLKTHLENIDGFLDPLPNLGPWSNPADVEILKKLTDRASPLFEFAAAACRFISQTTIPGGPKDLVQDILDSSNYGDLDGVYLPILRRRFGNLKVQWLEKAKTQFQNVIGSVLSLADSVTVPCLARLLGQDEPAVRKELLLFQSVLVVPEKQESLSPISLFHESFRDFLIGPEANEDFKVDTQKIHERLATRCLVLLRGALKENICNLKSPGTDRSQVAEETIQTSIPQEVQYACRFWIYHLAKCGLHPSDESEWHVFLKCHFLHWLEALVLLGRYSEIALLIRELEAIIHPTDGTQLRAFLDDAYRFVLYFGQIINTAPLQIYSSALTFSPEDSVIRKNFNACRPRWIARTPMVEAQWSPCLQTLEGHRGHVTGVAFSSEGLLASGDICGTVKMWDPKLGTCLQTLSIEKITPAGTTVMFSKTGKLACLTGNTLALWDASQGDCLEKFDSLRDGLDLGSRKCPWTLTDDEKLVFAAKGLGGVIKWDPGHGCETIFTAASGESESFMVPSSDGQWVAMQSGREIKICHMDSNDSHSFNTLPPPFDLVVGAVFSRDNRYFAFFSIAGDIKVCDVASATSSQLPQYDDPHYSIRAATFSPDGRLIAAGYRMGTITIWDWKRRTRLAALKGHSDSIKSLAFSPDGVWLASASADGTVKVWDISMQSREGEREGLGSLVSLSVTMDGQRFATAAFDAPACLWSDYGKECTVLPQTLEAIAGIQISRKGNIAAAFTRHDIEIWDLNTCSSLSKYTCPDNVFGQTRDLRSVALSADGGRLVAGWRVDDRRVAGWGGYKDGGISVWETRTGRLLKESPRRTSGWSFPVSISPDGTIVASGDGIEIWVEDLNGDKLIQLALAGVDVEARQLAFSRDGRRLAALCFTPRGFRTFTWDLKTGACLRIVEIHVPHFVLDLSFFKLDFPVTADLVEEELSEKHLIKYHISWDGVWIMRHNEKLLWLPPEYRPENAAASGSSIVVASQRGRSYVIGLSDDGLSETVPGG</sequence>
<dbReference type="InterPro" id="IPR011047">
    <property type="entry name" value="Quinoprotein_ADH-like_sf"/>
</dbReference>
<dbReference type="InterPro" id="IPR056884">
    <property type="entry name" value="NPHP3-like_N"/>
</dbReference>
<feature type="repeat" description="WD" evidence="3">
    <location>
        <begin position="1149"/>
        <end position="1190"/>
    </location>
</feature>
<dbReference type="SUPFAM" id="SSF50998">
    <property type="entry name" value="Quinoprotein alcohol dehydrogenase-like"/>
    <property type="match status" value="1"/>
</dbReference>
<dbReference type="PROSITE" id="PS00678">
    <property type="entry name" value="WD_REPEATS_1"/>
    <property type="match status" value="1"/>
</dbReference>
<dbReference type="InterPro" id="IPR027417">
    <property type="entry name" value="P-loop_NTPase"/>
</dbReference>
<accession>A0ABY2GRX2</accession>
<dbReference type="Pfam" id="PF24883">
    <property type="entry name" value="NPHP3_N"/>
    <property type="match status" value="1"/>
</dbReference>